<dbReference type="GO" id="GO:0016787">
    <property type="term" value="F:hydrolase activity"/>
    <property type="evidence" value="ECO:0007669"/>
    <property type="project" value="UniProtKB-KW"/>
</dbReference>
<reference evidence="2 3" key="1">
    <citation type="submission" date="2018-08" db="EMBL/GenBank/DDBJ databases">
        <title>Mucilaginibacter sp. MYSH2.</title>
        <authorList>
            <person name="Seo T."/>
        </authorList>
    </citation>
    <scope>NUCLEOTIDE SEQUENCE [LARGE SCALE GENOMIC DNA]</scope>
    <source>
        <strain evidence="2 3">MYSH2</strain>
    </source>
</reference>
<name>A0A372NMU8_9SPHI</name>
<comment type="caution">
    <text evidence="2">The sequence shown here is derived from an EMBL/GenBank/DDBJ whole genome shotgun (WGS) entry which is preliminary data.</text>
</comment>
<sequence length="262" mass="29240">MLLNREITGDGEHTIVFIHGNSQSLHTWDKVIYQDALSNYTKITIDLPGHGLSFKSKRPQIDYTISGFASTISNFLEVYRDRKYILVGTSLGTSIISALDPFPKACSGVFLSAAMLSTKNISVKDMMQPNPTGVSGFKAVPSDEEIDQFIDRLIFCAGPEIKQHYKEVFKQTDSEVRACLSKSSVKPPEFDRIKNLMSANIPVAVVYGAQEALVQSDYLKKTDLKLWRNNIFKIDNAGHCIELDQPEALAGLIREFATYCFS</sequence>
<evidence type="ECO:0000313" key="2">
    <source>
        <dbReference type="EMBL" id="RFZ90279.1"/>
    </source>
</evidence>
<dbReference type="InterPro" id="IPR050266">
    <property type="entry name" value="AB_hydrolase_sf"/>
</dbReference>
<protein>
    <submittedName>
        <fullName evidence="2">Alpha/beta hydrolase</fullName>
    </submittedName>
</protein>
<dbReference type="Proteomes" id="UP000264217">
    <property type="component" value="Unassembled WGS sequence"/>
</dbReference>
<dbReference type="EMBL" id="QWDC01000004">
    <property type="protein sequence ID" value="RFZ90279.1"/>
    <property type="molecule type" value="Genomic_DNA"/>
</dbReference>
<organism evidence="2 3">
    <name type="scientific">Mucilaginibacter conchicola</name>
    <dbReference type="NCBI Taxonomy" id="2303333"/>
    <lineage>
        <taxon>Bacteria</taxon>
        <taxon>Pseudomonadati</taxon>
        <taxon>Bacteroidota</taxon>
        <taxon>Sphingobacteriia</taxon>
        <taxon>Sphingobacteriales</taxon>
        <taxon>Sphingobacteriaceae</taxon>
        <taxon>Mucilaginibacter</taxon>
    </lineage>
</organism>
<evidence type="ECO:0000259" key="1">
    <source>
        <dbReference type="Pfam" id="PF12697"/>
    </source>
</evidence>
<dbReference type="SUPFAM" id="SSF53474">
    <property type="entry name" value="alpha/beta-Hydrolases"/>
    <property type="match status" value="1"/>
</dbReference>
<keyword evidence="3" id="KW-1185">Reference proteome</keyword>
<proteinExistence type="predicted"/>
<keyword evidence="2" id="KW-0378">Hydrolase</keyword>
<dbReference type="InterPro" id="IPR000073">
    <property type="entry name" value="AB_hydrolase_1"/>
</dbReference>
<dbReference type="InterPro" id="IPR029058">
    <property type="entry name" value="AB_hydrolase_fold"/>
</dbReference>
<dbReference type="AlphaFoldDB" id="A0A372NMU8"/>
<gene>
    <name evidence="2" type="ORF">D0C36_21005</name>
</gene>
<dbReference type="PANTHER" id="PTHR43798">
    <property type="entry name" value="MONOACYLGLYCEROL LIPASE"/>
    <property type="match status" value="1"/>
</dbReference>
<feature type="domain" description="AB hydrolase-1" evidence="1">
    <location>
        <begin position="15"/>
        <end position="250"/>
    </location>
</feature>
<dbReference type="Gene3D" id="3.40.50.1820">
    <property type="entry name" value="alpha/beta hydrolase"/>
    <property type="match status" value="1"/>
</dbReference>
<dbReference type="Pfam" id="PF12697">
    <property type="entry name" value="Abhydrolase_6"/>
    <property type="match status" value="1"/>
</dbReference>
<accession>A0A372NMU8</accession>
<dbReference type="PANTHER" id="PTHR43798:SF33">
    <property type="entry name" value="HYDROLASE, PUTATIVE (AFU_ORTHOLOGUE AFUA_2G14860)-RELATED"/>
    <property type="match status" value="1"/>
</dbReference>
<evidence type="ECO:0000313" key="3">
    <source>
        <dbReference type="Proteomes" id="UP000264217"/>
    </source>
</evidence>
<dbReference type="OrthoDB" id="9799612at2"/>
<dbReference type="GO" id="GO:0016020">
    <property type="term" value="C:membrane"/>
    <property type="evidence" value="ECO:0007669"/>
    <property type="project" value="TreeGrafter"/>
</dbReference>
<dbReference type="RefSeq" id="WP_117393693.1">
    <property type="nucleotide sequence ID" value="NZ_QWDC01000004.1"/>
</dbReference>